<dbReference type="InterPro" id="IPR038601">
    <property type="entry name" value="MttB-like_sf"/>
</dbReference>
<dbReference type="EMBL" id="BARS01016826">
    <property type="protein sequence ID" value="GAF91163.1"/>
    <property type="molecule type" value="Genomic_DNA"/>
</dbReference>
<comment type="caution">
    <text evidence="4">The sequence shown here is derived from an EMBL/GenBank/DDBJ whole genome shotgun (WGS) entry which is preliminary data.</text>
</comment>
<dbReference type="InterPro" id="IPR010426">
    <property type="entry name" value="MTTB_MeTrfase"/>
</dbReference>
<evidence type="ECO:0008006" key="5">
    <source>
        <dbReference type="Google" id="ProtNLM"/>
    </source>
</evidence>
<dbReference type="GO" id="GO:0008168">
    <property type="term" value="F:methyltransferase activity"/>
    <property type="evidence" value="ECO:0007669"/>
    <property type="project" value="UniProtKB-KW"/>
</dbReference>
<comment type="similarity">
    <text evidence="1">Belongs to the trimethylamine methyltransferase family.</text>
</comment>
<evidence type="ECO:0000256" key="2">
    <source>
        <dbReference type="ARBA" id="ARBA00022603"/>
    </source>
</evidence>
<keyword evidence="3" id="KW-0808">Transferase</keyword>
<keyword evidence="2" id="KW-0489">Methyltransferase</keyword>
<dbReference type="GO" id="GO:0015948">
    <property type="term" value="P:methanogenesis"/>
    <property type="evidence" value="ECO:0007669"/>
    <property type="project" value="InterPro"/>
</dbReference>
<evidence type="ECO:0000256" key="3">
    <source>
        <dbReference type="ARBA" id="ARBA00022679"/>
    </source>
</evidence>
<dbReference type="Pfam" id="PF06253">
    <property type="entry name" value="MTTB"/>
    <property type="match status" value="1"/>
</dbReference>
<protein>
    <recommendedName>
        <fullName evidence="5">Trimethylamine methyltransferase</fullName>
    </recommendedName>
</protein>
<reference evidence="4" key="1">
    <citation type="journal article" date="2014" name="Front. Microbiol.">
        <title>High frequency of phylogenetically diverse reductive dehalogenase-homologous genes in deep subseafloor sedimentary metagenomes.</title>
        <authorList>
            <person name="Kawai M."/>
            <person name="Futagami T."/>
            <person name="Toyoda A."/>
            <person name="Takaki Y."/>
            <person name="Nishi S."/>
            <person name="Hori S."/>
            <person name="Arai W."/>
            <person name="Tsubouchi T."/>
            <person name="Morono Y."/>
            <person name="Uchiyama I."/>
            <person name="Ito T."/>
            <person name="Fujiyama A."/>
            <person name="Inagaki F."/>
            <person name="Takami H."/>
        </authorList>
    </citation>
    <scope>NUCLEOTIDE SEQUENCE</scope>
    <source>
        <strain evidence="4">Expedition CK06-06</strain>
    </source>
</reference>
<feature type="non-terminal residue" evidence="4">
    <location>
        <position position="54"/>
    </location>
</feature>
<dbReference type="AlphaFoldDB" id="X0TCD2"/>
<name>X0TCD2_9ZZZZ</name>
<evidence type="ECO:0000313" key="4">
    <source>
        <dbReference type="EMBL" id="GAF91163.1"/>
    </source>
</evidence>
<gene>
    <name evidence="4" type="ORF">S01H1_27605</name>
</gene>
<dbReference type="Gene3D" id="3.20.20.480">
    <property type="entry name" value="Trimethylamine methyltransferase-like"/>
    <property type="match status" value="1"/>
</dbReference>
<evidence type="ECO:0000256" key="1">
    <source>
        <dbReference type="ARBA" id="ARBA00007137"/>
    </source>
</evidence>
<dbReference type="GO" id="GO:0032259">
    <property type="term" value="P:methylation"/>
    <property type="evidence" value="ECO:0007669"/>
    <property type="project" value="UniProtKB-KW"/>
</dbReference>
<organism evidence="4">
    <name type="scientific">marine sediment metagenome</name>
    <dbReference type="NCBI Taxonomy" id="412755"/>
    <lineage>
        <taxon>unclassified sequences</taxon>
        <taxon>metagenomes</taxon>
        <taxon>ecological metagenomes</taxon>
    </lineage>
</organism>
<proteinExistence type="inferred from homology"/>
<sequence length="54" mass="5990">MPTDIEEIHNTSMKLLANVGVEFPDDEAIAVFKGRGFKTDGQRVCFSEEQVMSA</sequence>
<accession>X0TCD2</accession>